<feature type="domain" description="PepSY" evidence="2">
    <location>
        <begin position="49"/>
        <end position="109"/>
    </location>
</feature>
<protein>
    <submittedName>
        <fullName evidence="3">Peptidase propeptide and YPEB domain protein</fullName>
    </submittedName>
</protein>
<feature type="domain" description="PepSY" evidence="2">
    <location>
        <begin position="124"/>
        <end position="182"/>
    </location>
</feature>
<evidence type="ECO:0000256" key="1">
    <source>
        <dbReference type="SAM" id="SignalP"/>
    </source>
</evidence>
<dbReference type="Proteomes" id="UP000011021">
    <property type="component" value="Unassembled WGS sequence"/>
</dbReference>
<evidence type="ECO:0000313" key="4">
    <source>
        <dbReference type="Proteomes" id="UP000011021"/>
    </source>
</evidence>
<sequence>MDPKHRRKETTMNKRTLTALLAASAIAIGTAAPVFASDTQDIAALGQAKVTLQQAITAAQQKHAGARVIDADFDTHKNGSADYEIKLVTTDNQVFKVIVDPQTGNVTADRPHGQRNKPVPAPSVSLEQALETALQQHQGGKVLQAELEGRKDGTADYEFDVVTANSQIYKVRIDGQNGKVVANYLDD</sequence>
<dbReference type="Pfam" id="PF03413">
    <property type="entry name" value="PepSY"/>
    <property type="match status" value="2"/>
</dbReference>
<dbReference type="EMBL" id="AEQP01000022">
    <property type="protein sequence ID" value="EFV93901.1"/>
    <property type="molecule type" value="Genomic_DNA"/>
</dbReference>
<keyword evidence="1" id="KW-0732">Signal</keyword>
<dbReference type="AlphaFoldDB" id="E7RZA2"/>
<organism evidence="3 4">
    <name type="scientific">Lautropia mirabilis ATCC 51599</name>
    <dbReference type="NCBI Taxonomy" id="887898"/>
    <lineage>
        <taxon>Bacteria</taxon>
        <taxon>Pseudomonadati</taxon>
        <taxon>Pseudomonadota</taxon>
        <taxon>Betaproteobacteria</taxon>
        <taxon>Burkholderiales</taxon>
        <taxon>Burkholderiaceae</taxon>
        <taxon>Lautropia</taxon>
    </lineage>
</organism>
<comment type="caution">
    <text evidence="3">The sequence shown here is derived from an EMBL/GenBank/DDBJ whole genome shotgun (WGS) entry which is preliminary data.</text>
</comment>
<feature type="chain" id="PRO_5003224385" evidence="1">
    <location>
        <begin position="37"/>
        <end position="187"/>
    </location>
</feature>
<dbReference type="HOGENOM" id="CLU_1523327_0_0_4"/>
<dbReference type="eggNOG" id="COG3212">
    <property type="taxonomic scope" value="Bacteria"/>
</dbReference>
<name>E7RZA2_9BURK</name>
<keyword evidence="4" id="KW-1185">Reference proteome</keyword>
<proteinExistence type="predicted"/>
<reference evidence="3 4" key="1">
    <citation type="submission" date="2010-12" db="EMBL/GenBank/DDBJ databases">
        <authorList>
            <person name="Muzny D."/>
            <person name="Qin X."/>
            <person name="Deng J."/>
            <person name="Jiang H."/>
            <person name="Liu Y."/>
            <person name="Qu J."/>
            <person name="Song X.-Z."/>
            <person name="Zhang L."/>
            <person name="Thornton R."/>
            <person name="Coyle M."/>
            <person name="Francisco L."/>
            <person name="Jackson L."/>
            <person name="Javaid M."/>
            <person name="Korchina V."/>
            <person name="Kovar C."/>
            <person name="Mata R."/>
            <person name="Mathew T."/>
            <person name="Ngo R."/>
            <person name="Nguyen L."/>
            <person name="Nguyen N."/>
            <person name="Okwuonu G."/>
            <person name="Ongeri F."/>
            <person name="Pham C."/>
            <person name="Simmons D."/>
            <person name="Wilczek-Boney K."/>
            <person name="Hale W."/>
            <person name="Jakkamsetti A."/>
            <person name="Pham P."/>
            <person name="Ruth R."/>
            <person name="San Lucas F."/>
            <person name="Warren J."/>
            <person name="Zhang J."/>
            <person name="Zhao Z."/>
            <person name="Zhou C."/>
            <person name="Zhu D."/>
            <person name="Lee S."/>
            <person name="Bess C."/>
            <person name="Blankenburg K."/>
            <person name="Forbes L."/>
            <person name="Fu Q."/>
            <person name="Gubbala S."/>
            <person name="Hirani K."/>
            <person name="Jayaseelan J.C."/>
            <person name="Lara F."/>
            <person name="Munidasa M."/>
            <person name="Palculict T."/>
            <person name="Patil S."/>
            <person name="Pu L.-L."/>
            <person name="Saada N."/>
            <person name="Tang L."/>
            <person name="Weissenberger G."/>
            <person name="Zhu Y."/>
            <person name="Hemphill L."/>
            <person name="Shang Y."/>
            <person name="Youmans B."/>
            <person name="Ayvaz T."/>
            <person name="Ross M."/>
            <person name="Santibanez J."/>
            <person name="Aqrawi P."/>
            <person name="Gross S."/>
            <person name="Joshi V."/>
            <person name="Fowler G."/>
            <person name="Nazareth L."/>
            <person name="Reid J."/>
            <person name="Worley K."/>
            <person name="Petrosino J."/>
            <person name="Highlander S."/>
            <person name="Gibbs R."/>
        </authorList>
    </citation>
    <scope>NUCLEOTIDE SEQUENCE [LARGE SCALE GENOMIC DNA]</scope>
    <source>
        <strain evidence="3 4">ATCC 51599</strain>
    </source>
</reference>
<accession>E7RZA2</accession>
<evidence type="ECO:0000313" key="3">
    <source>
        <dbReference type="EMBL" id="EFV93901.1"/>
    </source>
</evidence>
<evidence type="ECO:0000259" key="2">
    <source>
        <dbReference type="Pfam" id="PF03413"/>
    </source>
</evidence>
<dbReference type="Gene3D" id="3.10.450.40">
    <property type="match status" value="2"/>
</dbReference>
<feature type="signal peptide" evidence="1">
    <location>
        <begin position="1"/>
        <end position="36"/>
    </location>
</feature>
<dbReference type="InterPro" id="IPR025711">
    <property type="entry name" value="PepSY"/>
</dbReference>
<gene>
    <name evidence="3" type="ORF">HMPREF0551_2016</name>
</gene>